<protein>
    <submittedName>
        <fullName evidence="1">Uncharacterized protein</fullName>
    </submittedName>
</protein>
<dbReference type="Proteomes" id="UP000679725">
    <property type="component" value="Unassembled WGS sequence"/>
</dbReference>
<keyword evidence="2" id="KW-1185">Reference proteome</keyword>
<comment type="caution">
    <text evidence="1">The sequence shown here is derived from an EMBL/GenBank/DDBJ whole genome shotgun (WGS) entry which is preliminary data.</text>
</comment>
<evidence type="ECO:0000313" key="2">
    <source>
        <dbReference type="Proteomes" id="UP000679725"/>
    </source>
</evidence>
<organism evidence="1 2">
    <name type="scientific">Dyadobacter linearis</name>
    <dbReference type="NCBI Taxonomy" id="2823330"/>
    <lineage>
        <taxon>Bacteria</taxon>
        <taxon>Pseudomonadati</taxon>
        <taxon>Bacteroidota</taxon>
        <taxon>Cytophagia</taxon>
        <taxon>Cytophagales</taxon>
        <taxon>Spirosomataceae</taxon>
        <taxon>Dyadobacter</taxon>
    </lineage>
</organism>
<dbReference type="EMBL" id="CAJRAU010000010">
    <property type="protein sequence ID" value="CAG5074237.1"/>
    <property type="molecule type" value="Genomic_DNA"/>
</dbReference>
<gene>
    <name evidence="1" type="ORF">DYBT9623_04999</name>
</gene>
<proteinExistence type="predicted"/>
<sequence length="175" mass="20001">MANLKDEMVSFLRQDPVVSLINFELRGNPIRSDMYLAIADRIASGVIKLQMKTVKGRGGSYLHNQITLPVGFKLNNYANKSIVIHECTHAIIDYHGIGRHDFAEEEACAYTAAGVYWMYYNQFTLNFKYQTKIAASITIDGVYRVDNQDASSLMTEIRQSDSYKGYSEYDSRQNW</sequence>
<dbReference type="RefSeq" id="WP_215236259.1">
    <property type="nucleotide sequence ID" value="NZ_CAJRAU010000010.1"/>
</dbReference>
<reference evidence="1 2" key="1">
    <citation type="submission" date="2021-04" db="EMBL/GenBank/DDBJ databases">
        <authorList>
            <person name="Rodrigo-Torres L."/>
            <person name="Arahal R. D."/>
            <person name="Lucena T."/>
        </authorList>
    </citation>
    <scope>NUCLEOTIDE SEQUENCE [LARGE SCALE GENOMIC DNA]</scope>
    <source>
        <strain evidence="1 2">CECT 9623</strain>
    </source>
</reference>
<evidence type="ECO:0000313" key="1">
    <source>
        <dbReference type="EMBL" id="CAG5074237.1"/>
    </source>
</evidence>
<name>A0ABM8UXH3_9BACT</name>
<accession>A0ABM8UXH3</accession>